<sequence>MSSLWNYTIQDNSPFLAYAPFADGGLAHGWQPWYSKSGFLKSPGEGGDGDSFHSTALPGASFSLQFHGTGVNLYATTNSSYDVTVDNVTQKTQSQSGDMIFHTTSLKDGAHNLTLTVKPSKATEQFSFDHAVVFAPVKEIPVPAFYDNTDPKLAYTGSWKPVSAPGIPNATVTHPYEQTSSSGSSVSMNFTGAVGVAINGPVNWGDWVYSVELDGKTTKYNGSTYWKVPDALRFFQAGLDPNTTYSITLANPSAQMTLSLNSIVLYMVPGAANNTSGPASSSASRSASISASSGSSSAAVSPSSSSAGATGNTTTSTGESSPPSSTGTSGASTRSTGRLTTVAAFTGCLCFLALIS</sequence>
<organism evidence="2 3">
    <name type="scientific">Mycena rosella</name>
    <name type="common">Pink bonnet</name>
    <name type="synonym">Agaricus rosellus</name>
    <dbReference type="NCBI Taxonomy" id="1033263"/>
    <lineage>
        <taxon>Eukaryota</taxon>
        <taxon>Fungi</taxon>
        <taxon>Dikarya</taxon>
        <taxon>Basidiomycota</taxon>
        <taxon>Agaricomycotina</taxon>
        <taxon>Agaricomycetes</taxon>
        <taxon>Agaricomycetidae</taxon>
        <taxon>Agaricales</taxon>
        <taxon>Marasmiineae</taxon>
        <taxon>Mycenaceae</taxon>
        <taxon>Mycena</taxon>
    </lineage>
</organism>
<dbReference type="Proteomes" id="UP001221757">
    <property type="component" value="Unassembled WGS sequence"/>
</dbReference>
<feature type="region of interest" description="Disordered" evidence="1">
    <location>
        <begin position="295"/>
        <end position="335"/>
    </location>
</feature>
<comment type="caution">
    <text evidence="2">The sequence shown here is derived from an EMBL/GenBank/DDBJ whole genome shotgun (WGS) entry which is preliminary data.</text>
</comment>
<evidence type="ECO:0000313" key="2">
    <source>
        <dbReference type="EMBL" id="KAJ7691187.1"/>
    </source>
</evidence>
<name>A0AAD7DH89_MYCRO</name>
<reference evidence="2" key="1">
    <citation type="submission" date="2023-03" db="EMBL/GenBank/DDBJ databases">
        <title>Massive genome expansion in bonnet fungi (Mycena s.s.) driven by repeated elements and novel gene families across ecological guilds.</title>
        <authorList>
            <consortium name="Lawrence Berkeley National Laboratory"/>
            <person name="Harder C.B."/>
            <person name="Miyauchi S."/>
            <person name="Viragh M."/>
            <person name="Kuo A."/>
            <person name="Thoen E."/>
            <person name="Andreopoulos B."/>
            <person name="Lu D."/>
            <person name="Skrede I."/>
            <person name="Drula E."/>
            <person name="Henrissat B."/>
            <person name="Morin E."/>
            <person name="Kohler A."/>
            <person name="Barry K."/>
            <person name="LaButti K."/>
            <person name="Morin E."/>
            <person name="Salamov A."/>
            <person name="Lipzen A."/>
            <person name="Mereny Z."/>
            <person name="Hegedus B."/>
            <person name="Baldrian P."/>
            <person name="Stursova M."/>
            <person name="Weitz H."/>
            <person name="Taylor A."/>
            <person name="Grigoriev I.V."/>
            <person name="Nagy L.G."/>
            <person name="Martin F."/>
            <person name="Kauserud H."/>
        </authorList>
    </citation>
    <scope>NUCLEOTIDE SEQUENCE</scope>
    <source>
        <strain evidence="2">CBHHK067</strain>
    </source>
</reference>
<dbReference type="Gene3D" id="2.60.120.260">
    <property type="entry name" value="Galactose-binding domain-like"/>
    <property type="match status" value="2"/>
</dbReference>
<dbReference type="EMBL" id="JARKIE010000060">
    <property type="protein sequence ID" value="KAJ7691187.1"/>
    <property type="molecule type" value="Genomic_DNA"/>
</dbReference>
<protein>
    <submittedName>
        <fullName evidence="2">Uncharacterized protein</fullName>
    </submittedName>
</protein>
<proteinExistence type="predicted"/>
<gene>
    <name evidence="2" type="ORF">B0H17DRAFT_1063707</name>
</gene>
<dbReference type="AlphaFoldDB" id="A0AAD7DH89"/>
<evidence type="ECO:0000313" key="3">
    <source>
        <dbReference type="Proteomes" id="UP001221757"/>
    </source>
</evidence>
<accession>A0AAD7DH89</accession>
<evidence type="ECO:0000256" key="1">
    <source>
        <dbReference type="SAM" id="MobiDB-lite"/>
    </source>
</evidence>
<keyword evidence="3" id="KW-1185">Reference proteome</keyword>